<dbReference type="PROSITE" id="PS01081">
    <property type="entry name" value="HTH_TETR_1"/>
    <property type="match status" value="1"/>
</dbReference>
<evidence type="ECO:0000313" key="4">
    <source>
        <dbReference type="EMBL" id="RJK93818.1"/>
    </source>
</evidence>
<dbReference type="OrthoDB" id="1669699at2"/>
<proteinExistence type="predicted"/>
<accession>A0A3A3YT13</accession>
<dbReference type="Gene3D" id="1.10.357.10">
    <property type="entry name" value="Tetracycline Repressor, domain 2"/>
    <property type="match status" value="1"/>
</dbReference>
<evidence type="ECO:0000256" key="1">
    <source>
        <dbReference type="ARBA" id="ARBA00023125"/>
    </source>
</evidence>
<evidence type="ECO:0000259" key="3">
    <source>
        <dbReference type="PROSITE" id="PS50977"/>
    </source>
</evidence>
<sequence length="181" mass="19565">MLAAGVEAFAERGYHATTTRDIAARAGVSAGALYVHFRSKEELLHAICRRGHERALALVGEAVAGADGPEARLRAYVRTFTSWHAREHLVARVVQDELDALDPEHFAEVAARRRELEHLLRGIVEDGVAAGAFAVDDVPAVALAVLSLGIDVARWSPRSPGRSPEQVGDLYADLAVRMVRA</sequence>
<dbReference type="InterPro" id="IPR050109">
    <property type="entry name" value="HTH-type_TetR-like_transc_reg"/>
</dbReference>
<dbReference type="GO" id="GO:0000976">
    <property type="term" value="F:transcription cis-regulatory region binding"/>
    <property type="evidence" value="ECO:0007669"/>
    <property type="project" value="TreeGrafter"/>
</dbReference>
<dbReference type="Pfam" id="PF00440">
    <property type="entry name" value="TetR_N"/>
    <property type="match status" value="1"/>
</dbReference>
<organism evidence="4 5">
    <name type="scientific">Vallicoccus soli</name>
    <dbReference type="NCBI Taxonomy" id="2339232"/>
    <lineage>
        <taxon>Bacteria</taxon>
        <taxon>Bacillati</taxon>
        <taxon>Actinomycetota</taxon>
        <taxon>Actinomycetes</taxon>
        <taxon>Motilibacterales</taxon>
        <taxon>Vallicoccaceae</taxon>
        <taxon>Vallicoccus</taxon>
    </lineage>
</organism>
<dbReference type="Proteomes" id="UP000265614">
    <property type="component" value="Unassembled WGS sequence"/>
</dbReference>
<evidence type="ECO:0000313" key="5">
    <source>
        <dbReference type="Proteomes" id="UP000265614"/>
    </source>
</evidence>
<dbReference type="SUPFAM" id="SSF46689">
    <property type="entry name" value="Homeodomain-like"/>
    <property type="match status" value="1"/>
</dbReference>
<dbReference type="RefSeq" id="WP_119951489.1">
    <property type="nucleotide sequence ID" value="NZ_QZEZ01000008.1"/>
</dbReference>
<comment type="caution">
    <text evidence="4">The sequence shown here is derived from an EMBL/GenBank/DDBJ whole genome shotgun (WGS) entry which is preliminary data.</text>
</comment>
<evidence type="ECO:0000256" key="2">
    <source>
        <dbReference type="PROSITE-ProRule" id="PRU00335"/>
    </source>
</evidence>
<gene>
    <name evidence="4" type="ORF">D5H78_15980</name>
</gene>
<dbReference type="PANTHER" id="PTHR30055:SF200">
    <property type="entry name" value="HTH-TYPE TRANSCRIPTIONAL REPRESSOR BDCR"/>
    <property type="match status" value="1"/>
</dbReference>
<dbReference type="PRINTS" id="PR00455">
    <property type="entry name" value="HTHTETR"/>
</dbReference>
<reference evidence="4 5" key="1">
    <citation type="submission" date="2018-09" db="EMBL/GenBank/DDBJ databases">
        <title>YIM 75000 draft genome.</title>
        <authorList>
            <person name="Tang S."/>
            <person name="Feng Y."/>
        </authorList>
    </citation>
    <scope>NUCLEOTIDE SEQUENCE [LARGE SCALE GENOMIC DNA]</scope>
    <source>
        <strain evidence="4 5">YIM 75000</strain>
    </source>
</reference>
<dbReference type="SUPFAM" id="SSF48498">
    <property type="entry name" value="Tetracyclin repressor-like, C-terminal domain"/>
    <property type="match status" value="1"/>
</dbReference>
<keyword evidence="5" id="KW-1185">Reference proteome</keyword>
<name>A0A3A3YT13_9ACTN</name>
<dbReference type="InterPro" id="IPR023772">
    <property type="entry name" value="DNA-bd_HTH_TetR-type_CS"/>
</dbReference>
<dbReference type="EMBL" id="QZEZ01000008">
    <property type="protein sequence ID" value="RJK93818.1"/>
    <property type="molecule type" value="Genomic_DNA"/>
</dbReference>
<feature type="domain" description="HTH tetR-type" evidence="3">
    <location>
        <begin position="1"/>
        <end position="55"/>
    </location>
</feature>
<dbReference type="GO" id="GO:0003700">
    <property type="term" value="F:DNA-binding transcription factor activity"/>
    <property type="evidence" value="ECO:0007669"/>
    <property type="project" value="TreeGrafter"/>
</dbReference>
<dbReference type="AlphaFoldDB" id="A0A3A3YT13"/>
<dbReference type="InterPro" id="IPR001647">
    <property type="entry name" value="HTH_TetR"/>
</dbReference>
<keyword evidence="1 2" id="KW-0238">DNA-binding</keyword>
<dbReference type="InterPro" id="IPR036271">
    <property type="entry name" value="Tet_transcr_reg_TetR-rel_C_sf"/>
</dbReference>
<dbReference type="InterPro" id="IPR041490">
    <property type="entry name" value="KstR2_TetR_C"/>
</dbReference>
<dbReference type="InterPro" id="IPR009057">
    <property type="entry name" value="Homeodomain-like_sf"/>
</dbReference>
<dbReference type="PANTHER" id="PTHR30055">
    <property type="entry name" value="HTH-TYPE TRANSCRIPTIONAL REGULATOR RUTR"/>
    <property type="match status" value="1"/>
</dbReference>
<dbReference type="PROSITE" id="PS50977">
    <property type="entry name" value="HTH_TETR_2"/>
    <property type="match status" value="1"/>
</dbReference>
<feature type="DNA-binding region" description="H-T-H motif" evidence="2">
    <location>
        <begin position="18"/>
        <end position="37"/>
    </location>
</feature>
<dbReference type="Pfam" id="PF17932">
    <property type="entry name" value="TetR_C_24"/>
    <property type="match status" value="1"/>
</dbReference>
<protein>
    <submittedName>
        <fullName evidence="4">TetR/AcrR family transcriptional regulator</fullName>
    </submittedName>
</protein>